<organism evidence="1 2">
    <name type="scientific">Methyloprofundus sedimenti</name>
    <dbReference type="NCBI Taxonomy" id="1420851"/>
    <lineage>
        <taxon>Bacteria</taxon>
        <taxon>Pseudomonadati</taxon>
        <taxon>Pseudomonadota</taxon>
        <taxon>Gammaproteobacteria</taxon>
        <taxon>Methylococcales</taxon>
        <taxon>Methylococcaceae</taxon>
        <taxon>Methyloprofundus</taxon>
    </lineage>
</organism>
<evidence type="ECO:0008006" key="3">
    <source>
        <dbReference type="Google" id="ProtNLM"/>
    </source>
</evidence>
<comment type="caution">
    <text evidence="1">The sequence shown here is derived from an EMBL/GenBank/DDBJ whole genome shotgun (WGS) entry which is preliminary data.</text>
</comment>
<dbReference type="Proteomes" id="UP000191980">
    <property type="component" value="Unassembled WGS sequence"/>
</dbReference>
<dbReference type="STRING" id="1420851.AU255_03910"/>
<name>A0A1V8M6N2_9GAMM</name>
<evidence type="ECO:0000313" key="2">
    <source>
        <dbReference type="Proteomes" id="UP000191980"/>
    </source>
</evidence>
<keyword evidence="2" id="KW-1185">Reference proteome</keyword>
<dbReference type="AlphaFoldDB" id="A0A1V8M6N2"/>
<protein>
    <recommendedName>
        <fullName evidence="3">Transposase</fullName>
    </recommendedName>
</protein>
<sequence length="110" mass="12300">MSPSQNKATMQEHIPQWQASRLTQAEYCKVHDIKPHIFSYYKKKFGSASSSVQQTSQLVPVKFVAEDNLSGPRLSSVIKVTHTNGFGLEIQANTELSILKPLLELVRSIS</sequence>
<reference evidence="1 2" key="1">
    <citation type="submission" date="2015-12" db="EMBL/GenBank/DDBJ databases">
        <authorList>
            <person name="Shamseldin A."/>
            <person name="Moawad H."/>
            <person name="Abd El-Rahim W.M."/>
            <person name="Sadowsky M.J."/>
        </authorList>
    </citation>
    <scope>NUCLEOTIDE SEQUENCE [LARGE SCALE GENOMIC DNA]</scope>
    <source>
        <strain evidence="1 2">WF1</strain>
    </source>
</reference>
<dbReference type="RefSeq" id="WP_080521669.1">
    <property type="nucleotide sequence ID" value="NZ_LPUF01000001.1"/>
</dbReference>
<proteinExistence type="predicted"/>
<dbReference type="EMBL" id="LPUF01000001">
    <property type="protein sequence ID" value="OQK17053.1"/>
    <property type="molecule type" value="Genomic_DNA"/>
</dbReference>
<evidence type="ECO:0000313" key="1">
    <source>
        <dbReference type="EMBL" id="OQK17053.1"/>
    </source>
</evidence>
<gene>
    <name evidence="1" type="ORF">AU255_03910</name>
</gene>
<accession>A0A1V8M6N2</accession>
<dbReference type="OrthoDB" id="5570480at2"/>
<dbReference type="NCBIfam" id="NF047593">
    <property type="entry name" value="IS66_ISAeme5_TnpA"/>
    <property type="match status" value="1"/>
</dbReference>